<reference evidence="1 2" key="1">
    <citation type="journal article" date="2019" name="Genome Biol. Evol.">
        <title>Insights into the evolution of the New World diploid cottons (Gossypium, subgenus Houzingenia) based on genome sequencing.</title>
        <authorList>
            <person name="Grover C.E."/>
            <person name="Arick M.A. 2nd"/>
            <person name="Thrash A."/>
            <person name="Conover J.L."/>
            <person name="Sanders W.S."/>
            <person name="Peterson D.G."/>
            <person name="Frelichowski J.E."/>
            <person name="Scheffler J.A."/>
            <person name="Scheffler B.E."/>
            <person name="Wendel J.F."/>
        </authorList>
    </citation>
    <scope>NUCLEOTIDE SEQUENCE [LARGE SCALE GENOMIC DNA]</scope>
    <source>
        <strain evidence="1">5</strain>
        <tissue evidence="1">Leaf</tissue>
    </source>
</reference>
<dbReference type="Proteomes" id="UP000593579">
    <property type="component" value="Unassembled WGS sequence"/>
</dbReference>
<dbReference type="EMBL" id="JABEZY010000007">
    <property type="protein sequence ID" value="MBA0741745.1"/>
    <property type="molecule type" value="Genomic_DNA"/>
</dbReference>
<accession>A0A7J9C0C8</accession>
<evidence type="ECO:0000313" key="1">
    <source>
        <dbReference type="EMBL" id="MBA0741745.1"/>
    </source>
</evidence>
<evidence type="ECO:0000313" key="2">
    <source>
        <dbReference type="Proteomes" id="UP000593579"/>
    </source>
</evidence>
<organism evidence="1 2">
    <name type="scientific">Gossypium gossypioides</name>
    <name type="common">Mexican cotton</name>
    <name type="synonym">Selera gossypioides</name>
    <dbReference type="NCBI Taxonomy" id="34282"/>
    <lineage>
        <taxon>Eukaryota</taxon>
        <taxon>Viridiplantae</taxon>
        <taxon>Streptophyta</taxon>
        <taxon>Embryophyta</taxon>
        <taxon>Tracheophyta</taxon>
        <taxon>Spermatophyta</taxon>
        <taxon>Magnoliopsida</taxon>
        <taxon>eudicotyledons</taxon>
        <taxon>Gunneridae</taxon>
        <taxon>Pentapetalae</taxon>
        <taxon>rosids</taxon>
        <taxon>malvids</taxon>
        <taxon>Malvales</taxon>
        <taxon>Malvaceae</taxon>
        <taxon>Malvoideae</taxon>
        <taxon>Gossypium</taxon>
    </lineage>
</organism>
<proteinExistence type="predicted"/>
<name>A0A7J9C0C8_GOSGO</name>
<dbReference type="AlphaFoldDB" id="A0A7J9C0C8"/>
<sequence>MVFHLINQESGTWNEATFHDITDEDQEKTSISGIIARNEKELILGACTYPYTNITDAFVAEARTCEEANTAAYTFAKEGCRYPDERFWIEEAPEMV</sequence>
<feature type="non-terminal residue" evidence="1">
    <location>
        <position position="1"/>
    </location>
</feature>
<gene>
    <name evidence="1" type="ORF">Gogos_014874</name>
</gene>
<protein>
    <submittedName>
        <fullName evidence="1">Uncharacterized protein</fullName>
    </submittedName>
</protein>
<comment type="caution">
    <text evidence="1">The sequence shown here is derived from an EMBL/GenBank/DDBJ whole genome shotgun (WGS) entry which is preliminary data.</text>
</comment>
<keyword evidence="2" id="KW-1185">Reference proteome</keyword>